<comment type="caution">
    <text evidence="2">The sequence shown here is derived from an EMBL/GenBank/DDBJ whole genome shotgun (WGS) entry which is preliminary data.</text>
</comment>
<feature type="transmembrane region" description="Helical" evidence="1">
    <location>
        <begin position="521"/>
        <end position="542"/>
    </location>
</feature>
<feature type="transmembrane region" description="Helical" evidence="1">
    <location>
        <begin position="456"/>
        <end position="476"/>
    </location>
</feature>
<evidence type="ECO:0000313" key="3">
    <source>
        <dbReference type="Proteomes" id="UP001597478"/>
    </source>
</evidence>
<protein>
    <submittedName>
        <fullName evidence="2">Uncharacterized protein</fullName>
    </submittedName>
</protein>
<name>A0ABW5W2Q2_9PSEU</name>
<feature type="transmembrane region" description="Helical" evidence="1">
    <location>
        <begin position="208"/>
        <end position="226"/>
    </location>
</feature>
<accession>A0ABW5W2Q2</accession>
<proteinExistence type="predicted"/>
<feature type="transmembrane region" description="Helical" evidence="1">
    <location>
        <begin position="383"/>
        <end position="407"/>
    </location>
</feature>
<keyword evidence="1" id="KW-0812">Transmembrane</keyword>
<feature type="transmembrane region" description="Helical" evidence="1">
    <location>
        <begin position="554"/>
        <end position="575"/>
    </location>
</feature>
<feature type="transmembrane region" description="Helical" evidence="1">
    <location>
        <begin position="413"/>
        <end position="435"/>
    </location>
</feature>
<feature type="transmembrane region" description="Helical" evidence="1">
    <location>
        <begin position="168"/>
        <end position="188"/>
    </location>
</feature>
<dbReference type="EMBL" id="JBHUOF010000001">
    <property type="protein sequence ID" value="MFD2797775.1"/>
    <property type="molecule type" value="Genomic_DNA"/>
</dbReference>
<keyword evidence="1" id="KW-1133">Transmembrane helix</keyword>
<feature type="transmembrane region" description="Helical" evidence="1">
    <location>
        <begin position="16"/>
        <end position="38"/>
    </location>
</feature>
<keyword evidence="1" id="KW-0472">Membrane</keyword>
<feature type="transmembrane region" description="Helical" evidence="1">
    <location>
        <begin position="50"/>
        <end position="71"/>
    </location>
</feature>
<dbReference type="RefSeq" id="WP_377386937.1">
    <property type="nucleotide sequence ID" value="NZ_JBHSAN010000008.1"/>
</dbReference>
<evidence type="ECO:0000256" key="1">
    <source>
        <dbReference type="SAM" id="Phobius"/>
    </source>
</evidence>
<gene>
    <name evidence="2" type="ORF">ACFS2C_00010</name>
</gene>
<feature type="transmembrane region" description="Helical" evidence="1">
    <location>
        <begin position="78"/>
        <end position="101"/>
    </location>
</feature>
<sequence>MSSRALDELRLAERRPVVLVAALAMSGLAALLLVAGSLVPVVDGAARGYAAQPVLVVLAVLPLVVAAAFALRGSTGLASGVLVGVAALAPGRAVLDLQFAVDPSLTVRPELYLPSDLLEHSAAAGLWFLVAGHVATAIAGVLALSAHGEVSEQDATEQEGATRWRQRWLLVVVVAAVVTAVGLVMAPFGSDDVYLLVRNAFEGPAVALTGYLLLAAALPLGAALAVSAGSRDLARGCLVGLAVAAATVAVPALLAGVSLDSATLGAGPVVALAGIAGLVAVAATRPADPSPAAGTDEAGEANLPGRTRLLAGTGGAALVTAFLALLGAVTDQLSTAGPVPPPDSPARWLLLAAGLLVGVLGIAMFVPALALRARPVLSVAWAGVLMAGTAVLDTAITATSVAGGIVSAGPGVVWTWLAMIAAVVTACCAVVAGIVEREDADEGLGTDEDGHGTAPALNLLTPLVAAGVLAVAAFGMPVVVAPDYVAAGLWTEFGTPSWGLLAGLLTVLGALTLVPRSRPGAAAGLLAGVVCLLGLHAAALPLTAGDIDGASAGIGFWLALAAIVAVLVTAAMTLAGRRRA</sequence>
<feature type="transmembrane region" description="Helical" evidence="1">
    <location>
        <begin position="348"/>
        <end position="371"/>
    </location>
</feature>
<reference evidence="3" key="1">
    <citation type="journal article" date="2019" name="Int. J. Syst. Evol. Microbiol.">
        <title>The Global Catalogue of Microorganisms (GCM) 10K type strain sequencing project: providing services to taxonomists for standard genome sequencing and annotation.</title>
        <authorList>
            <consortium name="The Broad Institute Genomics Platform"/>
            <consortium name="The Broad Institute Genome Sequencing Center for Infectious Disease"/>
            <person name="Wu L."/>
            <person name="Ma J."/>
        </authorList>
    </citation>
    <scope>NUCLEOTIDE SEQUENCE [LARGE SCALE GENOMIC DNA]</scope>
    <source>
        <strain evidence="3">IBRC-M 10906</strain>
    </source>
</reference>
<feature type="transmembrane region" description="Helical" evidence="1">
    <location>
        <begin position="309"/>
        <end position="328"/>
    </location>
</feature>
<feature type="transmembrane region" description="Helical" evidence="1">
    <location>
        <begin position="238"/>
        <end position="259"/>
    </location>
</feature>
<keyword evidence="3" id="KW-1185">Reference proteome</keyword>
<organism evidence="2 3">
    <name type="scientific">Prauserella oleivorans</name>
    <dbReference type="NCBI Taxonomy" id="1478153"/>
    <lineage>
        <taxon>Bacteria</taxon>
        <taxon>Bacillati</taxon>
        <taxon>Actinomycetota</taxon>
        <taxon>Actinomycetes</taxon>
        <taxon>Pseudonocardiales</taxon>
        <taxon>Pseudonocardiaceae</taxon>
        <taxon>Prauserella</taxon>
    </lineage>
</organism>
<evidence type="ECO:0000313" key="2">
    <source>
        <dbReference type="EMBL" id="MFD2797775.1"/>
    </source>
</evidence>
<feature type="transmembrane region" description="Helical" evidence="1">
    <location>
        <begin position="496"/>
        <end position="514"/>
    </location>
</feature>
<feature type="transmembrane region" description="Helical" evidence="1">
    <location>
        <begin position="265"/>
        <end position="283"/>
    </location>
</feature>
<dbReference type="Proteomes" id="UP001597478">
    <property type="component" value="Unassembled WGS sequence"/>
</dbReference>
<feature type="transmembrane region" description="Helical" evidence="1">
    <location>
        <begin position="121"/>
        <end position="147"/>
    </location>
</feature>